<evidence type="ECO:0000313" key="4">
    <source>
        <dbReference type="Proteomes" id="UP001320159"/>
    </source>
</evidence>
<organism evidence="3 4">
    <name type="scientific">Methanooceanicella nereidis</name>
    <dbReference type="NCBI Taxonomy" id="2052831"/>
    <lineage>
        <taxon>Archaea</taxon>
        <taxon>Methanobacteriati</taxon>
        <taxon>Methanobacteriota</taxon>
        <taxon>Stenosarchaea group</taxon>
        <taxon>Methanomicrobia</taxon>
        <taxon>Methanocellales</taxon>
        <taxon>Methanocellaceae</taxon>
        <taxon>Methanooceanicella</taxon>
    </lineage>
</organism>
<dbReference type="PANTHER" id="PTHR42146">
    <property type="entry name" value="3',5'-CYCLIC-NUCLEOTIDE PHOSPHODIESTERASE"/>
    <property type="match status" value="1"/>
</dbReference>
<evidence type="ECO:0000259" key="2">
    <source>
        <dbReference type="Pfam" id="PF02272"/>
    </source>
</evidence>
<dbReference type="Gene3D" id="3.10.310.30">
    <property type="match status" value="1"/>
</dbReference>
<evidence type="ECO:0000313" key="3">
    <source>
        <dbReference type="EMBL" id="MCD1295985.1"/>
    </source>
</evidence>
<dbReference type="InterPro" id="IPR001667">
    <property type="entry name" value="DDH_dom"/>
</dbReference>
<dbReference type="Gene3D" id="3.90.1640.10">
    <property type="entry name" value="inorganic pyrophosphatase (n-terminal core)"/>
    <property type="match status" value="1"/>
</dbReference>
<dbReference type="InterPro" id="IPR052968">
    <property type="entry name" value="Nucleotide_metab_enz"/>
</dbReference>
<evidence type="ECO:0000259" key="1">
    <source>
        <dbReference type="Pfam" id="PF01368"/>
    </source>
</evidence>
<dbReference type="GO" id="GO:0003676">
    <property type="term" value="F:nucleic acid binding"/>
    <property type="evidence" value="ECO:0007669"/>
    <property type="project" value="InterPro"/>
</dbReference>
<dbReference type="SUPFAM" id="SSF64182">
    <property type="entry name" value="DHH phosphoesterases"/>
    <property type="match status" value="1"/>
</dbReference>
<dbReference type="RefSeq" id="WP_230742845.1">
    <property type="nucleotide sequence ID" value="NZ_PGCK01000012.1"/>
</dbReference>
<reference evidence="3 4" key="1">
    <citation type="submission" date="2017-11" db="EMBL/GenBank/DDBJ databases">
        <title>Isolation and Characterization of Family Methanocellaceae Species from Potential Methane Hydrate Area Offshore Southwestern Taiwan.</title>
        <authorList>
            <person name="Zhang W.-L."/>
            <person name="Chen W.-C."/>
            <person name="Lai M.-C."/>
            <person name="Chen S.-C."/>
        </authorList>
    </citation>
    <scope>NUCLEOTIDE SEQUENCE [LARGE SCALE GENOMIC DNA]</scope>
    <source>
        <strain evidence="3 4">CWC-04</strain>
    </source>
</reference>
<dbReference type="InterPro" id="IPR003156">
    <property type="entry name" value="DHHA1_dom"/>
</dbReference>
<name>A0AAP2RG56_9EURY</name>
<protein>
    <submittedName>
        <fullName evidence="3">Phosphoesterase</fullName>
    </submittedName>
</protein>
<feature type="domain" description="DHHA1" evidence="2">
    <location>
        <begin position="235"/>
        <end position="316"/>
    </location>
</feature>
<dbReference type="AlphaFoldDB" id="A0AAP2RG56"/>
<accession>A0AAP2RG56</accession>
<dbReference type="Pfam" id="PF02272">
    <property type="entry name" value="DHHA1"/>
    <property type="match status" value="1"/>
</dbReference>
<gene>
    <name evidence="3" type="ORF">CUJ83_13360</name>
</gene>
<feature type="domain" description="DDH" evidence="1">
    <location>
        <begin position="4"/>
        <end position="112"/>
    </location>
</feature>
<dbReference type="Proteomes" id="UP001320159">
    <property type="component" value="Unassembled WGS sequence"/>
</dbReference>
<keyword evidence="4" id="KW-1185">Reference proteome</keyword>
<dbReference type="PANTHER" id="PTHR42146:SF1">
    <property type="entry name" value="OLIGORIBONUCLEASE NRNB"/>
    <property type="match status" value="1"/>
</dbReference>
<sequence>MKSIIFTHSDSDGICSGALALAANRDSPVFFTNAVAILSDIEQARGFDRVIICDIAINIPVSKKLKAKIDEISEESEVIYIDHHPLPEGFDAPWLISDVTASASELTFYHFKNDLDPNMSRVALYGAIGDYRDNTDRVCDLVSDWDKRSLYYQAGTLSQGMEVGRRDYDFKRDIVRLLSVNTLPSEIPVLAKNAIISARKENELRVMVERDVIRMKNFSYMLNPNGCMSKAAIYARVYGRTTVGLAAEYREHKDVYDISVRAKCCPVDKPNINLNLIISRLTENYGGSGGGHPLAAGGRVPASAFKEFLLELDSAVGEALGNK</sequence>
<proteinExistence type="predicted"/>
<dbReference type="InterPro" id="IPR038763">
    <property type="entry name" value="DHH_sf"/>
</dbReference>
<dbReference type="Pfam" id="PF01368">
    <property type="entry name" value="DHH"/>
    <property type="match status" value="1"/>
</dbReference>
<comment type="caution">
    <text evidence="3">The sequence shown here is derived from an EMBL/GenBank/DDBJ whole genome shotgun (WGS) entry which is preliminary data.</text>
</comment>
<dbReference type="EMBL" id="PGCK01000012">
    <property type="protein sequence ID" value="MCD1295985.1"/>
    <property type="molecule type" value="Genomic_DNA"/>
</dbReference>